<dbReference type="Gene3D" id="3.30.300.20">
    <property type="match status" value="1"/>
</dbReference>
<name>A0A7Y6A675_9CELL</name>
<sequence length="143" mass="14372">MPALYTAIATATGEGRAGGRAVSDDGTLDLTLAVPAALGGRGGGTNPEQLFAAGWASCFHSALKTVAAAEKTPLSDSAVVAEIGLVTTESGGFTIEAALHTEISGLDQATAERLVARAHEVCPYSNATRGNIAVRLTTTTDAS</sequence>
<accession>A0A7Y6A675</accession>
<evidence type="ECO:0000313" key="2">
    <source>
        <dbReference type="EMBL" id="NUU19204.1"/>
    </source>
</evidence>
<dbReference type="PANTHER" id="PTHR33797">
    <property type="entry name" value="ORGANIC HYDROPEROXIDE RESISTANCE PROTEIN-LIKE"/>
    <property type="match status" value="1"/>
</dbReference>
<evidence type="ECO:0000256" key="1">
    <source>
        <dbReference type="ARBA" id="ARBA00007378"/>
    </source>
</evidence>
<dbReference type="RefSeq" id="WP_175349107.1">
    <property type="nucleotide sequence ID" value="NZ_JABMCI010000070.1"/>
</dbReference>
<evidence type="ECO:0000313" key="3">
    <source>
        <dbReference type="Proteomes" id="UP000565724"/>
    </source>
</evidence>
<dbReference type="InterPro" id="IPR019953">
    <property type="entry name" value="OHR"/>
</dbReference>
<dbReference type="EMBL" id="JABMCI010000070">
    <property type="protein sequence ID" value="NUU19204.1"/>
    <property type="molecule type" value="Genomic_DNA"/>
</dbReference>
<dbReference type="Gene3D" id="2.20.25.10">
    <property type="match status" value="1"/>
</dbReference>
<proteinExistence type="inferred from homology"/>
<keyword evidence="3" id="KW-1185">Reference proteome</keyword>
<dbReference type="Proteomes" id="UP000565724">
    <property type="component" value="Unassembled WGS sequence"/>
</dbReference>
<dbReference type="GO" id="GO:0006979">
    <property type="term" value="P:response to oxidative stress"/>
    <property type="evidence" value="ECO:0007669"/>
    <property type="project" value="InterPro"/>
</dbReference>
<gene>
    <name evidence="2" type="ORF">HP550_18300</name>
</gene>
<comment type="caution">
    <text evidence="2">The sequence shown here is derived from an EMBL/GenBank/DDBJ whole genome shotgun (WGS) entry which is preliminary data.</text>
</comment>
<dbReference type="Pfam" id="PF02566">
    <property type="entry name" value="OsmC"/>
    <property type="match status" value="1"/>
</dbReference>
<protein>
    <submittedName>
        <fullName evidence="2">Organic hydroperoxide resistance protein</fullName>
    </submittedName>
</protein>
<dbReference type="InterPro" id="IPR003718">
    <property type="entry name" value="OsmC/Ohr_fam"/>
</dbReference>
<organism evidence="2 3">
    <name type="scientific">Cellulomonas humilata</name>
    <dbReference type="NCBI Taxonomy" id="144055"/>
    <lineage>
        <taxon>Bacteria</taxon>
        <taxon>Bacillati</taxon>
        <taxon>Actinomycetota</taxon>
        <taxon>Actinomycetes</taxon>
        <taxon>Micrococcales</taxon>
        <taxon>Cellulomonadaceae</taxon>
        <taxon>Cellulomonas</taxon>
    </lineage>
</organism>
<dbReference type="AlphaFoldDB" id="A0A7Y6A675"/>
<dbReference type="InterPro" id="IPR015946">
    <property type="entry name" value="KH_dom-like_a/b"/>
</dbReference>
<dbReference type="SUPFAM" id="SSF82784">
    <property type="entry name" value="OsmC-like"/>
    <property type="match status" value="1"/>
</dbReference>
<reference evidence="2 3" key="1">
    <citation type="submission" date="2020-05" db="EMBL/GenBank/DDBJ databases">
        <title>Genome Sequencing of Type Strains.</title>
        <authorList>
            <person name="Lemaire J.F."/>
            <person name="Inderbitzin P."/>
            <person name="Gregorio O.A."/>
            <person name="Collins S.B."/>
            <person name="Wespe N."/>
            <person name="Knight-Connoni V."/>
        </authorList>
    </citation>
    <scope>NUCLEOTIDE SEQUENCE [LARGE SCALE GENOMIC DNA]</scope>
    <source>
        <strain evidence="2 3">ATCC 25174</strain>
    </source>
</reference>
<dbReference type="PANTHER" id="PTHR33797:SF2">
    <property type="entry name" value="ORGANIC HYDROPEROXIDE RESISTANCE PROTEIN-LIKE"/>
    <property type="match status" value="1"/>
</dbReference>
<dbReference type="NCBIfam" id="TIGR03561">
    <property type="entry name" value="organ_hyd_perox"/>
    <property type="match status" value="1"/>
</dbReference>
<comment type="similarity">
    <text evidence="1">Belongs to the OsmC/Ohr family.</text>
</comment>
<dbReference type="InterPro" id="IPR036102">
    <property type="entry name" value="OsmC/Ohrsf"/>
</dbReference>